<gene>
    <name evidence="2" type="ORF">M231_03592</name>
</gene>
<dbReference type="InParanoid" id="A0A4V1M445"/>
<feature type="region of interest" description="Disordered" evidence="1">
    <location>
        <begin position="478"/>
        <end position="585"/>
    </location>
</feature>
<reference evidence="2 3" key="1">
    <citation type="submission" date="2016-06" db="EMBL/GenBank/DDBJ databases">
        <title>Evolution of pathogenesis and genome organization in the Tremellales.</title>
        <authorList>
            <person name="Cuomo C."/>
            <person name="Litvintseva A."/>
            <person name="Heitman J."/>
            <person name="Chen Y."/>
            <person name="Sun S."/>
            <person name="Springer D."/>
            <person name="Dromer F."/>
            <person name="Young S."/>
            <person name="Zeng Q."/>
            <person name="Chapman S."/>
            <person name="Gujja S."/>
            <person name="Saif S."/>
            <person name="Birren B."/>
        </authorList>
    </citation>
    <scope>NUCLEOTIDE SEQUENCE [LARGE SCALE GENOMIC DNA]</scope>
    <source>
        <strain evidence="2 3">ATCC 28783</strain>
    </source>
</reference>
<feature type="compositionally biased region" description="Basic and acidic residues" evidence="1">
    <location>
        <begin position="492"/>
        <end position="505"/>
    </location>
</feature>
<dbReference type="OrthoDB" id="2563506at2759"/>
<dbReference type="EMBL" id="SDIL01000036">
    <property type="protein sequence ID" value="RXK39087.1"/>
    <property type="molecule type" value="Genomic_DNA"/>
</dbReference>
<dbReference type="STRING" id="5217.A0A4V1M445"/>
<comment type="caution">
    <text evidence="2">The sequence shown here is derived from an EMBL/GenBank/DDBJ whole genome shotgun (WGS) entry which is preliminary data.</text>
</comment>
<dbReference type="AlphaFoldDB" id="A0A4V1M445"/>
<dbReference type="VEuPathDB" id="FungiDB:TREMEDRAFT_59471"/>
<feature type="compositionally biased region" description="Basic residues" evidence="1">
    <location>
        <begin position="209"/>
        <end position="219"/>
    </location>
</feature>
<protein>
    <submittedName>
        <fullName evidence="2">Uncharacterized protein</fullName>
    </submittedName>
</protein>
<evidence type="ECO:0000256" key="1">
    <source>
        <dbReference type="SAM" id="MobiDB-lite"/>
    </source>
</evidence>
<feature type="region of interest" description="Disordered" evidence="1">
    <location>
        <begin position="1"/>
        <end position="41"/>
    </location>
</feature>
<name>A0A4V1M445_TREME</name>
<feature type="compositionally biased region" description="Basic and acidic residues" evidence="1">
    <location>
        <begin position="565"/>
        <end position="585"/>
    </location>
</feature>
<feature type="compositionally biased region" description="Basic and acidic residues" evidence="1">
    <location>
        <begin position="197"/>
        <end position="208"/>
    </location>
</feature>
<feature type="region of interest" description="Disordered" evidence="1">
    <location>
        <begin position="197"/>
        <end position="243"/>
    </location>
</feature>
<dbReference type="Proteomes" id="UP000289152">
    <property type="component" value="Unassembled WGS sequence"/>
</dbReference>
<sequence>MPMGHSFSPDTHQPVPRDRRAYSFPVQSTPTIPVPRKRDHRQSMVMPRFARKSNAVALSTATTPVLTCIREQSSSSRGFGKLAQRKNVNLPPALDSVFCSTSESSDNEQTPNIGSPLSLSLPAPLTGGHNSTLLSSDNVLKPEIQVQSSVSTRISPTHLSSHKISYSPVAALLASSASSRSREDIISWAKAVNLRPDDLSTSEDEHPTARPRGRSRTRRGMPSYVPPDTSDDVETPGLGTTPKGRIGSALAGLSSISGFSVAPLVKALTSVTGTSIVGNATMVPATGPSTLSFLHSVPAPAAVSRVAALGTPSSSEIPAMPAYFIGGATPTLSTVSFSEIDDPSVSTDPIEQLDTITDDQSAYSSGFSRRFSASSKAKPSTFTTKTSQKPLISIRPQGYRPLSLLNTIAYLRSITPFSIGAVSPSQPQIPSRDSSESITPPVTAQANPSPPPPIPVSLNPNALDVINPTQPIVRSLPMNIVLPPGGQSQQDIEERKREREVREWLARSGRRPRSPREDLKDIPSTSSSPRPRERQNSGGHERYESYDGDASDEGEQPRGRSRKGKSVEEGDESGGRGRDRTVKAR</sequence>
<evidence type="ECO:0000313" key="2">
    <source>
        <dbReference type="EMBL" id="RXK39087.1"/>
    </source>
</evidence>
<feature type="region of interest" description="Disordered" evidence="1">
    <location>
        <begin position="421"/>
        <end position="462"/>
    </location>
</feature>
<keyword evidence="3" id="KW-1185">Reference proteome</keyword>
<proteinExistence type="predicted"/>
<accession>A0A4V1M445</accession>
<organism evidence="2 3">
    <name type="scientific">Tremella mesenterica</name>
    <name type="common">Jelly fungus</name>
    <dbReference type="NCBI Taxonomy" id="5217"/>
    <lineage>
        <taxon>Eukaryota</taxon>
        <taxon>Fungi</taxon>
        <taxon>Dikarya</taxon>
        <taxon>Basidiomycota</taxon>
        <taxon>Agaricomycotina</taxon>
        <taxon>Tremellomycetes</taxon>
        <taxon>Tremellales</taxon>
        <taxon>Tremellaceae</taxon>
        <taxon>Tremella</taxon>
    </lineage>
</organism>
<evidence type="ECO:0000313" key="3">
    <source>
        <dbReference type="Proteomes" id="UP000289152"/>
    </source>
</evidence>
<feature type="compositionally biased region" description="Polar residues" evidence="1">
    <location>
        <begin position="423"/>
        <end position="438"/>
    </location>
</feature>
<feature type="compositionally biased region" description="Basic and acidic residues" evidence="1">
    <location>
        <begin position="530"/>
        <end position="545"/>
    </location>
</feature>